<dbReference type="HOGENOM" id="CLU_870870_0_0_7"/>
<dbReference type="PATRIC" id="fig|862908.3.peg.1646"/>
<protein>
    <recommendedName>
        <fullName evidence="4">Secreted protein</fullName>
    </recommendedName>
</protein>
<feature type="signal peptide" evidence="1">
    <location>
        <begin position="1"/>
        <end position="20"/>
    </location>
</feature>
<name>E1X1H1_HALMS</name>
<dbReference type="AlphaFoldDB" id="E1X1H1"/>
<dbReference type="OrthoDB" id="8877063at2"/>
<dbReference type="Proteomes" id="UP000008963">
    <property type="component" value="Chromosome"/>
</dbReference>
<evidence type="ECO:0000256" key="1">
    <source>
        <dbReference type="SAM" id="SignalP"/>
    </source>
</evidence>
<reference evidence="3" key="1">
    <citation type="journal article" date="2013" name="ISME J.">
        <title>A small predatory core genome in the divergent marine Bacteriovorax marinus SJ and the terrestrial Bdellovibrio bacteriovorus.</title>
        <authorList>
            <person name="Crossman L.C."/>
            <person name="Chen H."/>
            <person name="Cerdeno-Tarraga A.M."/>
            <person name="Brooks K."/>
            <person name="Quail M.A."/>
            <person name="Pineiro S.A."/>
            <person name="Hobley L."/>
            <person name="Sockett R.E."/>
            <person name="Bentley S.D."/>
            <person name="Parkhill J."/>
            <person name="Williams H.N."/>
            <person name="Stine O.C."/>
        </authorList>
    </citation>
    <scope>NUCLEOTIDE SEQUENCE [LARGE SCALE GENOMIC DNA]</scope>
    <source>
        <strain evidence="3">ATCC BAA-682 / DSM 15412 / SJ</strain>
    </source>
</reference>
<dbReference type="RefSeq" id="WP_014244343.1">
    <property type="nucleotide sequence ID" value="NC_016620.1"/>
</dbReference>
<dbReference type="EMBL" id="FQ312005">
    <property type="protein sequence ID" value="CBW26562.1"/>
    <property type="molecule type" value="Genomic_DNA"/>
</dbReference>
<accession>E1X1H1</accession>
<proteinExistence type="predicted"/>
<feature type="chain" id="PRO_5003154384" description="Secreted protein" evidence="1">
    <location>
        <begin position="21"/>
        <end position="319"/>
    </location>
</feature>
<keyword evidence="1" id="KW-0732">Signal</keyword>
<gene>
    <name evidence="2" type="ordered locus">BMS_1732</name>
</gene>
<sequence>MNLKALGLLILMAAPTFVSAKSANIWSSIPFIRGADLCQYQQAYSQTRSEYMHDMTSMASELMQAGAKGKEALDMLLAFDALYDKNLRLAMQYKYMDVTLENTLKSYLDSYYTSYPVRDRKVRFRHMNDIRSVIRAINNNQRIGNMPADSYELVDYIAYGSYSLAPNCNGNIQVTITLVGSDGFTKNFAGLGKPSVVMSQIASRIFEEFERTKFPTTLNFNGRTITLLGSPNGSVGETFNPNDAARTCRYMGGRLPNSNELEMISAYGDWNGGIGIGRSVWAISSGSEALVYHPGLRNPSPVRRMSEVNTRKFKYYCIK</sequence>
<dbReference type="eggNOG" id="ENOG5033KQ5">
    <property type="taxonomic scope" value="Bacteria"/>
</dbReference>
<keyword evidence="3" id="KW-1185">Reference proteome</keyword>
<evidence type="ECO:0000313" key="2">
    <source>
        <dbReference type="EMBL" id="CBW26562.1"/>
    </source>
</evidence>
<evidence type="ECO:0008006" key="4">
    <source>
        <dbReference type="Google" id="ProtNLM"/>
    </source>
</evidence>
<organism evidence="2 3">
    <name type="scientific">Halobacteriovorax marinus (strain ATCC BAA-682 / DSM 15412 / SJ)</name>
    <name type="common">Bacteriovorax marinus</name>
    <dbReference type="NCBI Taxonomy" id="862908"/>
    <lineage>
        <taxon>Bacteria</taxon>
        <taxon>Pseudomonadati</taxon>
        <taxon>Bdellovibrionota</taxon>
        <taxon>Bacteriovoracia</taxon>
        <taxon>Bacteriovoracales</taxon>
        <taxon>Halobacteriovoraceae</taxon>
        <taxon>Halobacteriovorax</taxon>
    </lineage>
</organism>
<dbReference type="KEGG" id="bmx:BMS_1732"/>
<evidence type="ECO:0000313" key="3">
    <source>
        <dbReference type="Proteomes" id="UP000008963"/>
    </source>
</evidence>